<dbReference type="PROSITE" id="PS51747">
    <property type="entry name" value="CYT_DCMP_DEAMINASES_2"/>
    <property type="match status" value="1"/>
</dbReference>
<accession>A0A2Z4AIJ6</accession>
<dbReference type="CDD" id="cd01283">
    <property type="entry name" value="cytidine_deaminase"/>
    <property type="match status" value="1"/>
</dbReference>
<dbReference type="GO" id="GO:0008270">
    <property type="term" value="F:zinc ion binding"/>
    <property type="evidence" value="ECO:0007669"/>
    <property type="project" value="InterPro"/>
</dbReference>
<dbReference type="PANTHER" id="PTHR11644">
    <property type="entry name" value="CYTIDINE DEAMINASE"/>
    <property type="match status" value="1"/>
</dbReference>
<evidence type="ECO:0000256" key="2">
    <source>
        <dbReference type="ARBA" id="ARBA00011738"/>
    </source>
</evidence>
<organism evidence="4 5">
    <name type="scientific">Candidatus Moanibacter tarae</name>
    <dbReference type="NCBI Taxonomy" id="2200854"/>
    <lineage>
        <taxon>Bacteria</taxon>
        <taxon>Pseudomonadati</taxon>
        <taxon>Verrucomicrobiota</taxon>
        <taxon>Opitutia</taxon>
        <taxon>Puniceicoccales</taxon>
        <taxon>Puniceicoccales incertae sedis</taxon>
        <taxon>Candidatus Moanibacter</taxon>
    </lineage>
</organism>
<dbReference type="GO" id="GO:0055086">
    <property type="term" value="P:nucleobase-containing small molecule metabolic process"/>
    <property type="evidence" value="ECO:0007669"/>
    <property type="project" value="UniProtKB-ARBA"/>
</dbReference>
<dbReference type="GO" id="GO:0005829">
    <property type="term" value="C:cytosol"/>
    <property type="evidence" value="ECO:0007669"/>
    <property type="project" value="TreeGrafter"/>
</dbReference>
<dbReference type="AlphaFoldDB" id="A0A2Z4AIJ6"/>
<dbReference type="InterPro" id="IPR016193">
    <property type="entry name" value="Cytidine_deaminase-like"/>
</dbReference>
<evidence type="ECO:0000259" key="3">
    <source>
        <dbReference type="PROSITE" id="PS51747"/>
    </source>
</evidence>
<dbReference type="InterPro" id="IPR002125">
    <property type="entry name" value="CMP_dCMP_dom"/>
</dbReference>
<dbReference type="SUPFAM" id="SSF53927">
    <property type="entry name" value="Cytidine deaminase-like"/>
    <property type="match status" value="1"/>
</dbReference>
<dbReference type="GO" id="GO:0004126">
    <property type="term" value="F:cytidine deaminase activity"/>
    <property type="evidence" value="ECO:0007669"/>
    <property type="project" value="UniProtKB-EC"/>
</dbReference>
<dbReference type="KEGG" id="mtar:DF168_01135"/>
<evidence type="ECO:0000313" key="4">
    <source>
        <dbReference type="EMBL" id="AWT59937.1"/>
    </source>
</evidence>
<keyword evidence="4" id="KW-0378">Hydrolase</keyword>
<dbReference type="InterPro" id="IPR013171">
    <property type="entry name" value="Cyd/dCyd_deaminase_Zn-bd"/>
</dbReference>
<name>A0A2Z4AIJ6_9BACT</name>
<reference evidence="4 5" key="1">
    <citation type="submission" date="2018-06" db="EMBL/GenBank/DDBJ databases">
        <title>Draft Genome Sequence of a Novel Marine Bacterium Related to the Verrucomicrobia.</title>
        <authorList>
            <person name="Vosseberg J."/>
            <person name="Martijn J."/>
            <person name="Ettema T.J.G."/>
        </authorList>
    </citation>
    <scope>NUCLEOTIDE SEQUENCE [LARGE SCALE GENOMIC DNA]</scope>
    <source>
        <strain evidence="4">TARA_B100001123</strain>
    </source>
</reference>
<dbReference type="InterPro" id="IPR050202">
    <property type="entry name" value="Cyt/Deoxycyt_deaminase"/>
</dbReference>
<dbReference type="EMBL" id="CP029803">
    <property type="protein sequence ID" value="AWT59937.1"/>
    <property type="molecule type" value="Genomic_DNA"/>
</dbReference>
<dbReference type="GO" id="GO:0072527">
    <property type="term" value="P:pyrimidine-containing compound metabolic process"/>
    <property type="evidence" value="ECO:0007669"/>
    <property type="project" value="UniProtKB-ARBA"/>
</dbReference>
<feature type="domain" description="CMP/dCMP-type deaminase" evidence="3">
    <location>
        <begin position="8"/>
        <end position="71"/>
    </location>
</feature>
<dbReference type="PANTHER" id="PTHR11644:SF2">
    <property type="entry name" value="CYTIDINE DEAMINASE"/>
    <property type="match status" value="1"/>
</dbReference>
<dbReference type="EC" id="3.5.4.5" evidence="4"/>
<dbReference type="Proteomes" id="UP000247465">
    <property type="component" value="Chromosome"/>
</dbReference>
<protein>
    <submittedName>
        <fullName evidence="4">Cytidine deaminase</fullName>
        <ecNumber evidence="4">3.5.4.5</ecNumber>
    </submittedName>
</protein>
<comment type="subunit">
    <text evidence="2">Homodimer.</text>
</comment>
<dbReference type="Gene3D" id="3.40.140.10">
    <property type="entry name" value="Cytidine Deaminase, domain 2"/>
    <property type="match status" value="1"/>
</dbReference>
<sequence>MALDSLDQEKQDLLAEAEKAMEHAYNPYSGFSVGAALLSQNGKTITAENLENAAYSPSIWAPPSQRLTPWV</sequence>
<evidence type="ECO:0000313" key="5">
    <source>
        <dbReference type="Proteomes" id="UP000247465"/>
    </source>
</evidence>
<gene>
    <name evidence="4" type="primary">cdd</name>
    <name evidence="4" type="ORF">DF168_01135</name>
</gene>
<evidence type="ECO:0000256" key="1">
    <source>
        <dbReference type="ARBA" id="ARBA00006576"/>
    </source>
</evidence>
<dbReference type="Pfam" id="PF08211">
    <property type="entry name" value="dCMP_cyt_deam_2"/>
    <property type="match status" value="1"/>
</dbReference>
<proteinExistence type="inferred from homology"/>
<comment type="similarity">
    <text evidence="1">Belongs to the cytidine and deoxycytidylate deaminase family.</text>
</comment>